<gene>
    <name evidence="1" type="ORF">SCLCIDRAFT_1086675</name>
</gene>
<evidence type="ECO:0000313" key="1">
    <source>
        <dbReference type="EMBL" id="KIM58576.1"/>
    </source>
</evidence>
<dbReference type="Proteomes" id="UP000053989">
    <property type="component" value="Unassembled WGS sequence"/>
</dbReference>
<proteinExistence type="predicted"/>
<organism evidence="1 2">
    <name type="scientific">Scleroderma citrinum Foug A</name>
    <dbReference type="NCBI Taxonomy" id="1036808"/>
    <lineage>
        <taxon>Eukaryota</taxon>
        <taxon>Fungi</taxon>
        <taxon>Dikarya</taxon>
        <taxon>Basidiomycota</taxon>
        <taxon>Agaricomycotina</taxon>
        <taxon>Agaricomycetes</taxon>
        <taxon>Agaricomycetidae</taxon>
        <taxon>Boletales</taxon>
        <taxon>Sclerodermatineae</taxon>
        <taxon>Sclerodermataceae</taxon>
        <taxon>Scleroderma</taxon>
    </lineage>
</organism>
<dbReference type="PROSITE" id="PS51257">
    <property type="entry name" value="PROKAR_LIPOPROTEIN"/>
    <property type="match status" value="1"/>
</dbReference>
<reference evidence="2" key="2">
    <citation type="submission" date="2015-01" db="EMBL/GenBank/DDBJ databases">
        <title>Evolutionary Origins and Diversification of the Mycorrhizal Mutualists.</title>
        <authorList>
            <consortium name="DOE Joint Genome Institute"/>
            <consortium name="Mycorrhizal Genomics Consortium"/>
            <person name="Kohler A."/>
            <person name="Kuo A."/>
            <person name="Nagy L.G."/>
            <person name="Floudas D."/>
            <person name="Copeland A."/>
            <person name="Barry K.W."/>
            <person name="Cichocki N."/>
            <person name="Veneault-Fourrey C."/>
            <person name="LaButti K."/>
            <person name="Lindquist E.A."/>
            <person name="Lipzen A."/>
            <person name="Lundell T."/>
            <person name="Morin E."/>
            <person name="Murat C."/>
            <person name="Riley R."/>
            <person name="Ohm R."/>
            <person name="Sun H."/>
            <person name="Tunlid A."/>
            <person name="Henrissat B."/>
            <person name="Grigoriev I.V."/>
            <person name="Hibbett D.S."/>
            <person name="Martin F."/>
        </authorList>
    </citation>
    <scope>NUCLEOTIDE SEQUENCE [LARGE SCALE GENOMIC DNA]</scope>
    <source>
        <strain evidence="2">Foug A</strain>
    </source>
</reference>
<reference evidence="1 2" key="1">
    <citation type="submission" date="2014-04" db="EMBL/GenBank/DDBJ databases">
        <authorList>
            <consortium name="DOE Joint Genome Institute"/>
            <person name="Kuo A."/>
            <person name="Kohler A."/>
            <person name="Nagy L.G."/>
            <person name="Floudas D."/>
            <person name="Copeland A."/>
            <person name="Barry K.W."/>
            <person name="Cichocki N."/>
            <person name="Veneault-Fourrey C."/>
            <person name="LaButti K."/>
            <person name="Lindquist E.A."/>
            <person name="Lipzen A."/>
            <person name="Lundell T."/>
            <person name="Morin E."/>
            <person name="Murat C."/>
            <person name="Sun H."/>
            <person name="Tunlid A."/>
            <person name="Henrissat B."/>
            <person name="Grigoriev I.V."/>
            <person name="Hibbett D.S."/>
            <person name="Martin F."/>
            <person name="Nordberg H.P."/>
            <person name="Cantor M.N."/>
            <person name="Hua S.X."/>
        </authorList>
    </citation>
    <scope>NUCLEOTIDE SEQUENCE [LARGE SCALE GENOMIC DNA]</scope>
    <source>
        <strain evidence="1 2">Foug A</strain>
    </source>
</reference>
<keyword evidence="2" id="KW-1185">Reference proteome</keyword>
<dbReference type="HOGENOM" id="CLU_2442186_0_0_1"/>
<sequence length="90" mass="10049">MWRLLDCPTYLPVVCCPVTLSCAELKNRICTTRTVKTRARHVHSYSETVILQIGVSESRFNQAATVMINDVLLSSSLTVGRMAHDGRVKV</sequence>
<accession>A0A0C3DRF2</accession>
<name>A0A0C3DRF2_9AGAM</name>
<protein>
    <submittedName>
        <fullName evidence="1">Uncharacterized protein</fullName>
    </submittedName>
</protein>
<dbReference type="InParanoid" id="A0A0C3DRF2"/>
<dbReference type="EMBL" id="KN822084">
    <property type="protein sequence ID" value="KIM58576.1"/>
    <property type="molecule type" value="Genomic_DNA"/>
</dbReference>
<dbReference type="AlphaFoldDB" id="A0A0C3DRF2"/>
<evidence type="ECO:0000313" key="2">
    <source>
        <dbReference type="Proteomes" id="UP000053989"/>
    </source>
</evidence>